<dbReference type="CDD" id="cd00364">
    <property type="entry name" value="Ribosomal_uS17"/>
    <property type="match status" value="1"/>
</dbReference>
<dbReference type="PANTHER" id="PTHR10744:SF1">
    <property type="entry name" value="SMALL RIBOSOMAL SUBUNIT PROTEIN US17M"/>
    <property type="match status" value="1"/>
</dbReference>
<dbReference type="AlphaFoldDB" id="A0A517QI05"/>
<reference evidence="8 9" key="1">
    <citation type="submission" date="2019-02" db="EMBL/GenBank/DDBJ databases">
        <title>Deep-cultivation of Planctomycetes and their phenomic and genomic characterization uncovers novel biology.</title>
        <authorList>
            <person name="Wiegand S."/>
            <person name="Jogler M."/>
            <person name="Boedeker C."/>
            <person name="Pinto D."/>
            <person name="Vollmers J."/>
            <person name="Rivas-Marin E."/>
            <person name="Kohn T."/>
            <person name="Peeters S.H."/>
            <person name="Heuer A."/>
            <person name="Rast P."/>
            <person name="Oberbeckmann S."/>
            <person name="Bunk B."/>
            <person name="Jeske O."/>
            <person name="Meyerdierks A."/>
            <person name="Storesund J.E."/>
            <person name="Kallscheuer N."/>
            <person name="Luecker S."/>
            <person name="Lage O.M."/>
            <person name="Pohl T."/>
            <person name="Merkel B.J."/>
            <person name="Hornburger P."/>
            <person name="Mueller R.-W."/>
            <person name="Bruemmer F."/>
            <person name="Labrenz M."/>
            <person name="Spormann A.M."/>
            <person name="Op den Camp H."/>
            <person name="Overmann J."/>
            <person name="Amann R."/>
            <person name="Jetten M.S.M."/>
            <person name="Mascher T."/>
            <person name="Medema M.H."/>
            <person name="Devos D.P."/>
            <person name="Kaster A.-K."/>
            <person name="Ovreas L."/>
            <person name="Rohde M."/>
            <person name="Galperin M.Y."/>
            <person name="Jogler C."/>
        </authorList>
    </citation>
    <scope>NUCLEOTIDE SEQUENCE [LARGE SCALE GENOMIC DNA]</scope>
    <source>
        <strain evidence="8 9">Mal48</strain>
    </source>
</reference>
<dbReference type="Gene3D" id="2.40.50.140">
    <property type="entry name" value="Nucleic acid-binding proteins"/>
    <property type="match status" value="1"/>
</dbReference>
<dbReference type="EMBL" id="CP036267">
    <property type="protein sequence ID" value="QDT31276.1"/>
    <property type="molecule type" value="Genomic_DNA"/>
</dbReference>
<evidence type="ECO:0000256" key="4">
    <source>
        <dbReference type="ARBA" id="ARBA00022980"/>
    </source>
</evidence>
<accession>A0A517QI05</accession>
<gene>
    <name evidence="6 8" type="primary">rpsQ</name>
    <name evidence="8" type="ORF">Mal48_05090</name>
</gene>
<dbReference type="InterPro" id="IPR019984">
    <property type="entry name" value="Ribosomal_uS17_bact/chlr"/>
</dbReference>
<dbReference type="RefSeq" id="WP_145195733.1">
    <property type="nucleotide sequence ID" value="NZ_CP036267.1"/>
</dbReference>
<keyword evidence="2 6" id="KW-0699">rRNA-binding</keyword>
<evidence type="ECO:0000256" key="1">
    <source>
        <dbReference type="ARBA" id="ARBA00010254"/>
    </source>
</evidence>
<evidence type="ECO:0000313" key="8">
    <source>
        <dbReference type="EMBL" id="QDT31276.1"/>
    </source>
</evidence>
<dbReference type="HAMAP" id="MF_01345_B">
    <property type="entry name" value="Ribosomal_uS17_B"/>
    <property type="match status" value="1"/>
</dbReference>
<dbReference type="GO" id="GO:0022627">
    <property type="term" value="C:cytosolic small ribosomal subunit"/>
    <property type="evidence" value="ECO:0007669"/>
    <property type="project" value="UniProtKB-UniRule"/>
</dbReference>
<dbReference type="GO" id="GO:0003735">
    <property type="term" value="F:structural constituent of ribosome"/>
    <property type="evidence" value="ECO:0007669"/>
    <property type="project" value="UniProtKB-UniRule"/>
</dbReference>
<evidence type="ECO:0000256" key="2">
    <source>
        <dbReference type="ARBA" id="ARBA00022730"/>
    </source>
</evidence>
<proteinExistence type="inferred from homology"/>
<keyword evidence="3 6" id="KW-0694">RNA-binding</keyword>
<evidence type="ECO:0000256" key="3">
    <source>
        <dbReference type="ARBA" id="ARBA00022884"/>
    </source>
</evidence>
<keyword evidence="5 6" id="KW-0687">Ribonucleoprotein</keyword>
<keyword evidence="9" id="KW-1185">Reference proteome</keyword>
<evidence type="ECO:0000256" key="5">
    <source>
        <dbReference type="ARBA" id="ARBA00023274"/>
    </source>
</evidence>
<dbReference type="OrthoDB" id="9811714at2"/>
<dbReference type="NCBIfam" id="TIGR03635">
    <property type="entry name" value="uS17_bact"/>
    <property type="match status" value="1"/>
</dbReference>
<dbReference type="PRINTS" id="PR00973">
    <property type="entry name" value="RIBOSOMALS17"/>
</dbReference>
<dbReference type="GO" id="GO:0019843">
    <property type="term" value="F:rRNA binding"/>
    <property type="evidence" value="ECO:0007669"/>
    <property type="project" value="UniProtKB-UniRule"/>
</dbReference>
<dbReference type="Pfam" id="PF00366">
    <property type="entry name" value="Ribosomal_S17"/>
    <property type="match status" value="1"/>
</dbReference>
<dbReference type="NCBIfam" id="NF004123">
    <property type="entry name" value="PRK05610.1"/>
    <property type="match status" value="1"/>
</dbReference>
<keyword evidence="4 6" id="KW-0689">Ribosomal protein</keyword>
<dbReference type="InterPro" id="IPR000266">
    <property type="entry name" value="Ribosomal_uS17"/>
</dbReference>
<protein>
    <recommendedName>
        <fullName evidence="6">Small ribosomal subunit protein uS17</fullName>
    </recommendedName>
</protein>
<feature type="region of interest" description="Disordered" evidence="7">
    <location>
        <begin position="87"/>
        <end position="127"/>
    </location>
</feature>
<dbReference type="InterPro" id="IPR012340">
    <property type="entry name" value="NA-bd_OB-fold"/>
</dbReference>
<evidence type="ECO:0000313" key="9">
    <source>
        <dbReference type="Proteomes" id="UP000315724"/>
    </source>
</evidence>
<dbReference type="GO" id="GO:0006412">
    <property type="term" value="P:translation"/>
    <property type="evidence" value="ECO:0007669"/>
    <property type="project" value="UniProtKB-UniRule"/>
</dbReference>
<dbReference type="SUPFAM" id="SSF50249">
    <property type="entry name" value="Nucleic acid-binding proteins"/>
    <property type="match status" value="1"/>
</dbReference>
<organism evidence="8 9">
    <name type="scientific">Thalassoglobus polymorphus</name>
    <dbReference type="NCBI Taxonomy" id="2527994"/>
    <lineage>
        <taxon>Bacteria</taxon>
        <taxon>Pseudomonadati</taxon>
        <taxon>Planctomycetota</taxon>
        <taxon>Planctomycetia</taxon>
        <taxon>Planctomycetales</taxon>
        <taxon>Planctomycetaceae</taxon>
        <taxon>Thalassoglobus</taxon>
    </lineage>
</organism>
<comment type="similarity">
    <text evidence="1 6">Belongs to the universal ribosomal protein uS17 family.</text>
</comment>
<dbReference type="PANTHER" id="PTHR10744">
    <property type="entry name" value="40S RIBOSOMAL PROTEIN S11 FAMILY MEMBER"/>
    <property type="match status" value="1"/>
</dbReference>
<comment type="subunit">
    <text evidence="6">Part of the 30S ribosomal subunit.</text>
</comment>
<dbReference type="KEGG" id="tpol:Mal48_05090"/>
<sequence length="127" mass="14315">MRTTLIGVVTSDRNSKTRRVDVERLHQHSKYKKIVRGRTVCYVHDENNDSKIGDTIEITECRPRSKSKRWELVRVVKSVSDVASQLKREDQVTDGELNAADIEEQIDSSGADKTPVESSDGEQAATE</sequence>
<name>A0A517QI05_9PLAN</name>
<comment type="function">
    <text evidence="6">One of the primary rRNA binding proteins, it binds specifically to the 5'-end of 16S ribosomal RNA.</text>
</comment>
<evidence type="ECO:0000256" key="6">
    <source>
        <dbReference type="HAMAP-Rule" id="MF_01345"/>
    </source>
</evidence>
<evidence type="ECO:0000256" key="7">
    <source>
        <dbReference type="SAM" id="MobiDB-lite"/>
    </source>
</evidence>
<dbReference type="Proteomes" id="UP000315724">
    <property type="component" value="Chromosome"/>
</dbReference>